<evidence type="ECO:0000256" key="12">
    <source>
        <dbReference type="ARBA" id="ARBA00041766"/>
    </source>
</evidence>
<evidence type="ECO:0000256" key="10">
    <source>
        <dbReference type="ARBA" id="ARBA00023014"/>
    </source>
</evidence>
<accession>A0A6N2S0P3</accession>
<keyword evidence="11 16" id="KW-0456">Lyase</keyword>
<name>A0A6N2S0P3_9BIFI</name>
<dbReference type="GO" id="GO:0046872">
    <property type="term" value="F:metal ion binding"/>
    <property type="evidence" value="ECO:0007669"/>
    <property type="project" value="UniProtKB-KW"/>
</dbReference>
<dbReference type="AlphaFoldDB" id="A0A6N2S0P3"/>
<evidence type="ECO:0000256" key="2">
    <source>
        <dbReference type="ARBA" id="ARBA00004742"/>
    </source>
</evidence>
<comment type="cofactor">
    <cofactor evidence="1">
        <name>[4Fe-4S] cluster</name>
        <dbReference type="ChEBI" id="CHEBI:49883"/>
    </cofactor>
</comment>
<evidence type="ECO:0000256" key="5">
    <source>
        <dbReference type="ARBA" id="ARBA00018995"/>
    </source>
</evidence>
<dbReference type="InterPro" id="IPR005131">
    <property type="entry name" value="Ser_deHydtase_bsu"/>
</dbReference>
<keyword evidence="7" id="KW-0004">4Fe-4S</keyword>
<comment type="similarity">
    <text evidence="3">Belongs to the iron-sulfur dependent L-serine dehydratase family.</text>
</comment>
<keyword evidence="9" id="KW-0408">Iron</keyword>
<dbReference type="Pfam" id="PF03315">
    <property type="entry name" value="SDH_beta"/>
    <property type="match status" value="1"/>
</dbReference>
<evidence type="ECO:0000256" key="8">
    <source>
        <dbReference type="ARBA" id="ARBA00022723"/>
    </source>
</evidence>
<dbReference type="InterPro" id="IPR004644">
    <property type="entry name" value="Fe-S_L-Ser_mono"/>
</dbReference>
<evidence type="ECO:0000256" key="3">
    <source>
        <dbReference type="ARBA" id="ARBA00008636"/>
    </source>
</evidence>
<organism evidence="16">
    <name type="scientific">Bifidobacterium dentium</name>
    <dbReference type="NCBI Taxonomy" id="1689"/>
    <lineage>
        <taxon>Bacteria</taxon>
        <taxon>Bacillati</taxon>
        <taxon>Actinomycetota</taxon>
        <taxon>Actinomycetes</taxon>
        <taxon>Bifidobacteriales</taxon>
        <taxon>Bifidobacteriaceae</taxon>
        <taxon>Bifidobacterium</taxon>
    </lineage>
</organism>
<evidence type="ECO:0000259" key="14">
    <source>
        <dbReference type="Pfam" id="PF03313"/>
    </source>
</evidence>
<dbReference type="InterPro" id="IPR029009">
    <property type="entry name" value="ASB_dom_sf"/>
</dbReference>
<dbReference type="PANTHER" id="PTHR30182">
    <property type="entry name" value="L-SERINE DEHYDRATASE"/>
    <property type="match status" value="1"/>
</dbReference>
<keyword evidence="6" id="KW-0312">Gluconeogenesis</keyword>
<evidence type="ECO:0000259" key="15">
    <source>
        <dbReference type="Pfam" id="PF03315"/>
    </source>
</evidence>
<reference evidence="16" key="1">
    <citation type="submission" date="2019-11" db="EMBL/GenBank/DDBJ databases">
        <authorList>
            <person name="Feng L."/>
        </authorList>
    </citation>
    <scope>NUCLEOTIDE SEQUENCE</scope>
    <source>
        <strain evidence="16">BdentiumLFYP24</strain>
    </source>
</reference>
<proteinExistence type="inferred from homology"/>
<dbReference type="GO" id="GO:0006094">
    <property type="term" value="P:gluconeogenesis"/>
    <property type="evidence" value="ECO:0007669"/>
    <property type="project" value="UniProtKB-KW"/>
</dbReference>
<evidence type="ECO:0000256" key="4">
    <source>
        <dbReference type="ARBA" id="ARBA00012093"/>
    </source>
</evidence>
<dbReference type="PANTHER" id="PTHR30182:SF1">
    <property type="entry name" value="L-SERINE DEHYDRATASE 1"/>
    <property type="match status" value="1"/>
</dbReference>
<sequence>MLVFSILEMFKIGVGPSSSHTVGPMVAAHEFVTALERDGSLERVGRVRTVLYGSLALTGLGHGTDRATVAGLEGNMPQSVDTDHVNTIRQECERSGELSLNGTHRIPFDYAHDVVMDVWHRMAAHPNGMRFQAFDAYDNLIEEQVWYSIGGGFVRRGSVEDPMIGIHDRPPAGSAFSERDDDSSIDTAAVPYPFTTCDELIALCDEHHMNIADMVWANETAMRSAVQVRSELDNVWRVMRRCVQHGCNTLETVLPGGLEVPRRAPKMYARLASNSDVLGSDRRRADAVLESSDAAWVDLFALAVSEENAGGGRIVTAPTNGAAGVIPAVLHYYWHFVDHAGEEGVVTFLLTAGAIGYLFKRNASISGAEVGCQGEVGTACSMAAAGLCAVMGGTPRQVENAAEIGIEHNLGLTCDPVGGLVQIPCIERNAMAANTAINAVRMAMLGDGTHIVSLDQAIKTMKDTGEDMMAKYKETSRGGLAVNVVEC</sequence>
<comment type="pathway">
    <text evidence="2">Carbohydrate biosynthesis; gluconeogenesis.</text>
</comment>
<dbReference type="SUPFAM" id="SSF143548">
    <property type="entry name" value="Serine metabolism enzymes domain"/>
    <property type="match status" value="1"/>
</dbReference>
<evidence type="ECO:0000256" key="11">
    <source>
        <dbReference type="ARBA" id="ARBA00023239"/>
    </source>
</evidence>
<dbReference type="Pfam" id="PF03313">
    <property type="entry name" value="SDH_alpha"/>
    <property type="match status" value="1"/>
</dbReference>
<dbReference type="NCBIfam" id="TIGR00720">
    <property type="entry name" value="sda_mono"/>
    <property type="match status" value="1"/>
</dbReference>
<evidence type="ECO:0000256" key="6">
    <source>
        <dbReference type="ARBA" id="ARBA00022432"/>
    </source>
</evidence>
<dbReference type="GO" id="GO:0051539">
    <property type="term" value="F:4 iron, 4 sulfur cluster binding"/>
    <property type="evidence" value="ECO:0007669"/>
    <property type="project" value="UniProtKB-KW"/>
</dbReference>
<dbReference type="InterPro" id="IPR051318">
    <property type="entry name" value="Fe-S_L-Ser"/>
</dbReference>
<dbReference type="EC" id="4.3.1.17" evidence="4"/>
<dbReference type="FunFam" id="3.30.1330.90:FF:000001">
    <property type="entry name" value="L-serine ammonia-lyase 1"/>
    <property type="match status" value="1"/>
</dbReference>
<evidence type="ECO:0000256" key="13">
    <source>
        <dbReference type="ARBA" id="ARBA00049406"/>
    </source>
</evidence>
<keyword evidence="8" id="KW-0479">Metal-binding</keyword>
<comment type="catalytic activity">
    <reaction evidence="13">
        <text>L-serine = pyruvate + NH4(+)</text>
        <dbReference type="Rhea" id="RHEA:19169"/>
        <dbReference type="ChEBI" id="CHEBI:15361"/>
        <dbReference type="ChEBI" id="CHEBI:28938"/>
        <dbReference type="ChEBI" id="CHEBI:33384"/>
        <dbReference type="EC" id="4.3.1.17"/>
    </reaction>
</comment>
<evidence type="ECO:0000256" key="1">
    <source>
        <dbReference type="ARBA" id="ARBA00001966"/>
    </source>
</evidence>
<protein>
    <recommendedName>
        <fullName evidence="5">L-serine dehydratase</fullName>
        <ecNumber evidence="4">4.3.1.17</ecNumber>
    </recommendedName>
    <alternativeName>
        <fullName evidence="12">L-serine deaminase</fullName>
    </alternativeName>
</protein>
<gene>
    <name evidence="16" type="primary">sdaA</name>
    <name evidence="16" type="ORF">BDLFYP24_01205</name>
</gene>
<dbReference type="InterPro" id="IPR005130">
    <property type="entry name" value="Ser_deHydtase-like_asu"/>
</dbReference>
<dbReference type="GO" id="GO:0003941">
    <property type="term" value="F:L-serine ammonia-lyase activity"/>
    <property type="evidence" value="ECO:0007669"/>
    <property type="project" value="UniProtKB-EC"/>
</dbReference>
<keyword evidence="10" id="KW-0411">Iron-sulfur</keyword>
<feature type="domain" description="Serine dehydratase beta chain" evidence="15">
    <location>
        <begin position="5"/>
        <end position="156"/>
    </location>
</feature>
<evidence type="ECO:0000313" key="16">
    <source>
        <dbReference type="EMBL" id="VYS85250.1"/>
    </source>
</evidence>
<dbReference type="EMBL" id="CACRSP010000003">
    <property type="protein sequence ID" value="VYS85250.1"/>
    <property type="molecule type" value="Genomic_DNA"/>
</dbReference>
<evidence type="ECO:0000256" key="7">
    <source>
        <dbReference type="ARBA" id="ARBA00022485"/>
    </source>
</evidence>
<dbReference type="OMA" id="WAAMREC"/>
<feature type="domain" description="Serine dehydratase-like alpha subunit" evidence="14">
    <location>
        <begin position="206"/>
        <end position="481"/>
    </location>
</feature>
<evidence type="ECO:0000256" key="9">
    <source>
        <dbReference type="ARBA" id="ARBA00023004"/>
    </source>
</evidence>
<dbReference type="Gene3D" id="3.30.1330.90">
    <property type="entry name" value="D-3-phosphoglycerate dehydrogenase, domain 3"/>
    <property type="match status" value="1"/>
</dbReference>